<dbReference type="InterPro" id="IPR000835">
    <property type="entry name" value="HTH_MarR-typ"/>
</dbReference>
<dbReference type="Pfam" id="PF12802">
    <property type="entry name" value="MarR_2"/>
    <property type="match status" value="1"/>
</dbReference>
<dbReference type="InterPro" id="IPR036388">
    <property type="entry name" value="WH-like_DNA-bd_sf"/>
</dbReference>
<dbReference type="GO" id="GO:0003677">
    <property type="term" value="F:DNA binding"/>
    <property type="evidence" value="ECO:0007669"/>
    <property type="project" value="UniProtKB-KW"/>
</dbReference>
<dbReference type="PRINTS" id="PR00598">
    <property type="entry name" value="HTHMARR"/>
</dbReference>
<dbReference type="Proteomes" id="UP000003779">
    <property type="component" value="Chromosome"/>
</dbReference>
<dbReference type="AlphaFoldDB" id="J7L5V9"/>
<dbReference type="EMBL" id="CP003788">
    <property type="protein sequence ID" value="AFR06830.1"/>
    <property type="molecule type" value="Genomic_DNA"/>
</dbReference>
<dbReference type="GO" id="GO:0003700">
    <property type="term" value="F:DNA-binding transcription factor activity"/>
    <property type="evidence" value="ECO:0007669"/>
    <property type="project" value="InterPro"/>
</dbReference>
<evidence type="ECO:0000259" key="4">
    <source>
        <dbReference type="PROSITE" id="PS50995"/>
    </source>
</evidence>
<dbReference type="PROSITE" id="PS50995">
    <property type="entry name" value="HTH_MARR_2"/>
    <property type="match status" value="1"/>
</dbReference>
<dbReference type="eggNOG" id="COG1846">
    <property type="taxonomic scope" value="Bacteria"/>
</dbReference>
<dbReference type="PROSITE" id="PS01117">
    <property type="entry name" value="HTH_MARR_1"/>
    <property type="match status" value="1"/>
</dbReference>
<evidence type="ECO:0000256" key="3">
    <source>
        <dbReference type="ARBA" id="ARBA00023163"/>
    </source>
</evidence>
<dbReference type="STRING" id="1205910.B005_2487"/>
<dbReference type="PANTHER" id="PTHR33164:SF104">
    <property type="entry name" value="TRANSCRIPTIONAL REGULATORY PROTEIN"/>
    <property type="match status" value="1"/>
</dbReference>
<sequence>MFVLTRPSSARRYDRRMNDAVDLFLAQWARERPDLDVSPMAIIGRTGRLQQILGRRIGDLLAEEGLERWEFDVLATLRRAGAPYRLTGRDLVRMTMVGSSAMTNRVDRLVKRDLVHREVDPDNRRRVLVGLTDEGLATVDRVVEGHVAGEAVLLEGLDPDEQERLVGLLRKLLLSLGDGAPE</sequence>
<dbReference type="PANTHER" id="PTHR33164">
    <property type="entry name" value="TRANSCRIPTIONAL REGULATOR, MARR FAMILY"/>
    <property type="match status" value="1"/>
</dbReference>
<gene>
    <name evidence="5" type="ordered locus">B005_2487</name>
</gene>
<keyword evidence="3" id="KW-0804">Transcription</keyword>
<evidence type="ECO:0000256" key="1">
    <source>
        <dbReference type="ARBA" id="ARBA00023015"/>
    </source>
</evidence>
<name>J7L5V9_NOCAA</name>
<dbReference type="KEGG" id="nal:B005_2487"/>
<proteinExistence type="predicted"/>
<dbReference type="GO" id="GO:0006950">
    <property type="term" value="P:response to stress"/>
    <property type="evidence" value="ECO:0007669"/>
    <property type="project" value="TreeGrafter"/>
</dbReference>
<dbReference type="PATRIC" id="fig|1205910.3.peg.2349"/>
<dbReference type="InterPro" id="IPR039422">
    <property type="entry name" value="MarR/SlyA-like"/>
</dbReference>
<dbReference type="InterPro" id="IPR023187">
    <property type="entry name" value="Tscrpt_reg_MarR-type_CS"/>
</dbReference>
<evidence type="ECO:0000313" key="6">
    <source>
        <dbReference type="Proteomes" id="UP000003779"/>
    </source>
</evidence>
<protein>
    <submittedName>
        <fullName evidence="5">MarR family protein</fullName>
    </submittedName>
</protein>
<reference evidence="6" key="2">
    <citation type="submission" date="2012-08" db="EMBL/GenBank/DDBJ databases">
        <title>Whole-genome sequence of Nocardiopsis alba strain ATCC BAA-2165 associated with honeybees.</title>
        <authorList>
            <person name="Qiao J."/>
            <person name="Chen L."/>
            <person name="Li Y."/>
            <person name="Wang J."/>
            <person name="Zhang W."/>
            <person name="Chen S."/>
        </authorList>
    </citation>
    <scope>NUCLEOTIDE SEQUENCE [LARGE SCALE GENOMIC DNA]</scope>
    <source>
        <strain evidence="6">ATCC BAA-2165 / BE74</strain>
    </source>
</reference>
<accession>J7L5V9</accession>
<evidence type="ECO:0000313" key="5">
    <source>
        <dbReference type="EMBL" id="AFR06830.1"/>
    </source>
</evidence>
<evidence type="ECO:0000256" key="2">
    <source>
        <dbReference type="ARBA" id="ARBA00023125"/>
    </source>
</evidence>
<keyword evidence="1" id="KW-0805">Transcription regulation</keyword>
<dbReference type="Gene3D" id="1.10.10.10">
    <property type="entry name" value="Winged helix-like DNA-binding domain superfamily/Winged helix DNA-binding domain"/>
    <property type="match status" value="1"/>
</dbReference>
<dbReference type="InterPro" id="IPR036390">
    <property type="entry name" value="WH_DNA-bd_sf"/>
</dbReference>
<organism evidence="5 6">
    <name type="scientific">Nocardiopsis alba (strain ATCC BAA-2165 / BE74)</name>
    <dbReference type="NCBI Taxonomy" id="1205910"/>
    <lineage>
        <taxon>Bacteria</taxon>
        <taxon>Bacillati</taxon>
        <taxon>Actinomycetota</taxon>
        <taxon>Actinomycetes</taxon>
        <taxon>Streptosporangiales</taxon>
        <taxon>Nocardiopsidaceae</taxon>
        <taxon>Nocardiopsis</taxon>
    </lineage>
</organism>
<dbReference type="HOGENOM" id="CLU_083287_27_5_11"/>
<reference evidence="5 6" key="1">
    <citation type="journal article" date="2012" name="J. Bacteriol.">
        <title>Whole-Genome Sequence of Nocardiopsis alba Strain ATCC BAA-2165, Associated with Honeybees.</title>
        <authorList>
            <person name="Qiao J."/>
            <person name="Chen L."/>
            <person name="Li Y."/>
            <person name="Wang J."/>
            <person name="Zhang W."/>
            <person name="Chen S."/>
        </authorList>
    </citation>
    <scope>NUCLEOTIDE SEQUENCE [LARGE SCALE GENOMIC DNA]</scope>
    <source>
        <strain evidence="6">ATCC BAA-2165 / BE74</strain>
    </source>
</reference>
<dbReference type="SUPFAM" id="SSF46785">
    <property type="entry name" value="Winged helix' DNA-binding domain"/>
    <property type="match status" value="1"/>
</dbReference>
<keyword evidence="2" id="KW-0238">DNA-binding</keyword>
<dbReference type="SMART" id="SM00347">
    <property type="entry name" value="HTH_MARR"/>
    <property type="match status" value="1"/>
</dbReference>
<feature type="domain" description="HTH marR-type" evidence="4">
    <location>
        <begin position="39"/>
        <end position="174"/>
    </location>
</feature>